<evidence type="ECO:0000313" key="3">
    <source>
        <dbReference type="Proteomes" id="UP000325579"/>
    </source>
</evidence>
<dbReference type="InterPro" id="IPR047092">
    <property type="entry name" value="AFUB_07903/YDR124W-like_hel"/>
</dbReference>
<dbReference type="OrthoDB" id="4408830at2759"/>
<keyword evidence="3" id="KW-1185">Reference proteome</keyword>
<sequence>MSTVPSLRRVIPVGNVDEIREARKELLKRLSTKELAHVAALFGQARSTRDDCYKYIMKALDDIAGDSLRKMVQELQGSRCKQLVDVLISVAEYEKKSRDGLLDRSKSIEIPEIYLPQDIPNEEVPYSGNINEEQGSWTLVSPWDSSQKLTFNSQETEKTRLQSRQMLEKLTYEPLSTLLNCLLSYIEPRLRQVYSYKRGMVPKWWPRTIKFNGKNHYSKAAIVELIIYIIFDLHSEGFRIIHAIDAIKFHPRLTVKAKEIVYSLLFVRQAEELCRGNTSDTVPKAEVVIGRRVAQRAPTDSETEPTFIRQCSGESQPSIFTRGTLKRSYYILLGVNDQGKFFHSVSQSINRDNLRLSAAVDSFRQEVSRVEEQQRAYLLQVHNESEQKG</sequence>
<feature type="domain" description="Subtelomeric hrmA-associated cluster protein AFUB-079030/YDR124W-like helical bundle" evidence="1">
    <location>
        <begin position="155"/>
        <end position="236"/>
    </location>
</feature>
<evidence type="ECO:0000313" key="2">
    <source>
        <dbReference type="EMBL" id="KAE8404952.1"/>
    </source>
</evidence>
<gene>
    <name evidence="2" type="ORF">BDV37DRAFT_100796</name>
</gene>
<dbReference type="EMBL" id="ML736763">
    <property type="protein sequence ID" value="KAE8404952.1"/>
    <property type="molecule type" value="Genomic_DNA"/>
</dbReference>
<dbReference type="RefSeq" id="XP_031942271.1">
    <property type="nucleotide sequence ID" value="XM_032078178.1"/>
</dbReference>
<dbReference type="GeneID" id="43662869"/>
<reference evidence="2 3" key="1">
    <citation type="submission" date="2019-04" db="EMBL/GenBank/DDBJ databases">
        <authorList>
            <consortium name="DOE Joint Genome Institute"/>
            <person name="Mondo S."/>
            <person name="Kjaerbolling I."/>
            <person name="Vesth T."/>
            <person name="Frisvad J.C."/>
            <person name="Nybo J.L."/>
            <person name="Theobald S."/>
            <person name="Kildgaard S."/>
            <person name="Isbrandt T."/>
            <person name="Kuo A."/>
            <person name="Sato A."/>
            <person name="Lyhne E.K."/>
            <person name="Kogle M.E."/>
            <person name="Wiebenga A."/>
            <person name="Kun R.S."/>
            <person name="Lubbers R.J."/>
            <person name="Makela M.R."/>
            <person name="Barry K."/>
            <person name="Chovatia M."/>
            <person name="Clum A."/>
            <person name="Daum C."/>
            <person name="Haridas S."/>
            <person name="He G."/>
            <person name="LaButti K."/>
            <person name="Lipzen A."/>
            <person name="Riley R."/>
            <person name="Salamov A."/>
            <person name="Simmons B.A."/>
            <person name="Magnuson J.K."/>
            <person name="Henrissat B."/>
            <person name="Mortensen U.H."/>
            <person name="Larsen T.O."/>
            <person name="Devries R.P."/>
            <person name="Grigoriev I.V."/>
            <person name="Machida M."/>
            <person name="Baker S.E."/>
            <person name="Andersen M.R."/>
            <person name="Cantor M.N."/>
            <person name="Hua S.X."/>
        </authorList>
    </citation>
    <scope>NUCLEOTIDE SEQUENCE [LARGE SCALE GENOMIC DNA]</scope>
    <source>
        <strain evidence="2 3">CBS 119388</strain>
    </source>
</reference>
<name>A0A5N7DEV3_9EURO</name>
<dbReference type="Pfam" id="PF11001">
    <property type="entry name" value="AFUB_07903_YDR124W_hel"/>
    <property type="match status" value="1"/>
</dbReference>
<accession>A0A5N7DEV3</accession>
<organism evidence="2 3">
    <name type="scientific">Aspergillus pseudonomiae</name>
    <dbReference type="NCBI Taxonomy" id="1506151"/>
    <lineage>
        <taxon>Eukaryota</taxon>
        <taxon>Fungi</taxon>
        <taxon>Dikarya</taxon>
        <taxon>Ascomycota</taxon>
        <taxon>Pezizomycotina</taxon>
        <taxon>Eurotiomycetes</taxon>
        <taxon>Eurotiomycetidae</taxon>
        <taxon>Eurotiales</taxon>
        <taxon>Aspergillaceae</taxon>
        <taxon>Aspergillus</taxon>
        <taxon>Aspergillus subgen. Circumdati</taxon>
    </lineage>
</organism>
<evidence type="ECO:0000259" key="1">
    <source>
        <dbReference type="Pfam" id="PF11001"/>
    </source>
</evidence>
<dbReference type="AlphaFoldDB" id="A0A5N7DEV3"/>
<proteinExistence type="predicted"/>
<protein>
    <recommendedName>
        <fullName evidence="1">Subtelomeric hrmA-associated cluster protein AFUB-079030/YDR124W-like helical bundle domain-containing protein</fullName>
    </recommendedName>
</protein>
<dbReference type="Proteomes" id="UP000325579">
    <property type="component" value="Unassembled WGS sequence"/>
</dbReference>